<comment type="caution">
    <text evidence="1">The sequence shown here is derived from an EMBL/GenBank/DDBJ whole genome shotgun (WGS) entry which is preliminary data.</text>
</comment>
<reference evidence="1 2" key="1">
    <citation type="journal article" date="2021" name="Int. J. Syst. Evol. Microbiol.">
        <title>Reticulibacter mediterranei gen. nov., sp. nov., within the new family Reticulibacteraceae fam. nov., and Ktedonospora formicarum gen. nov., sp. nov., Ktedonobacter robiniae sp. nov., Dictyobacter formicarum sp. nov. and Dictyobacter arantiisoli sp. nov., belonging to the class Ktedonobacteria.</title>
        <authorList>
            <person name="Yabe S."/>
            <person name="Zheng Y."/>
            <person name="Wang C.M."/>
            <person name="Sakai Y."/>
            <person name="Abe K."/>
            <person name="Yokota A."/>
            <person name="Donadio S."/>
            <person name="Cavaletti L."/>
            <person name="Monciardini P."/>
        </authorList>
    </citation>
    <scope>NUCLEOTIDE SEQUENCE [LARGE SCALE GENOMIC DNA]</scope>
    <source>
        <strain evidence="1 2">SOSP1-30</strain>
    </source>
</reference>
<dbReference type="Proteomes" id="UP000654345">
    <property type="component" value="Unassembled WGS sequence"/>
</dbReference>
<proteinExistence type="predicted"/>
<sequence length="87" mass="9473">MKMAAATFSPEAMSITYVCGIDLGSQSCAGCILRLDKSVVVKSIAFANAREGWQLWEEKLGQLDAKPSQLLIGMEATSRYGRICIRS</sequence>
<name>A0ABQ3V7A9_9CHLR</name>
<gene>
    <name evidence="1" type="ORF">KSB_88920</name>
</gene>
<dbReference type="EMBL" id="BNJG01000005">
    <property type="protein sequence ID" value="GHO60417.1"/>
    <property type="molecule type" value="Genomic_DNA"/>
</dbReference>
<protein>
    <recommendedName>
        <fullName evidence="3">Transposase IS111A/IS1328/IS1533 N-terminal domain-containing protein</fullName>
    </recommendedName>
</protein>
<organism evidence="1 2">
    <name type="scientific">Ktedonobacter robiniae</name>
    <dbReference type="NCBI Taxonomy" id="2778365"/>
    <lineage>
        <taxon>Bacteria</taxon>
        <taxon>Bacillati</taxon>
        <taxon>Chloroflexota</taxon>
        <taxon>Ktedonobacteria</taxon>
        <taxon>Ktedonobacterales</taxon>
        <taxon>Ktedonobacteraceae</taxon>
        <taxon>Ktedonobacter</taxon>
    </lineage>
</organism>
<evidence type="ECO:0000313" key="1">
    <source>
        <dbReference type="EMBL" id="GHO60417.1"/>
    </source>
</evidence>
<evidence type="ECO:0008006" key="3">
    <source>
        <dbReference type="Google" id="ProtNLM"/>
    </source>
</evidence>
<evidence type="ECO:0000313" key="2">
    <source>
        <dbReference type="Proteomes" id="UP000654345"/>
    </source>
</evidence>
<keyword evidence="2" id="KW-1185">Reference proteome</keyword>
<accession>A0ABQ3V7A9</accession>